<accession>A0ABY9YGK5</accession>
<keyword evidence="3" id="KW-1185">Reference proteome</keyword>
<dbReference type="InterPro" id="IPR029016">
    <property type="entry name" value="GAF-like_dom_sf"/>
</dbReference>
<feature type="domain" description="GAF" evidence="1">
    <location>
        <begin position="19"/>
        <end position="128"/>
    </location>
</feature>
<dbReference type="Pfam" id="PF01590">
    <property type="entry name" value="GAF"/>
    <property type="match status" value="1"/>
</dbReference>
<dbReference type="InterPro" id="IPR003018">
    <property type="entry name" value="GAF"/>
</dbReference>
<dbReference type="Proteomes" id="UP001305421">
    <property type="component" value="Chromosome"/>
</dbReference>
<dbReference type="Gene3D" id="3.30.450.40">
    <property type="match status" value="1"/>
</dbReference>
<reference evidence="2 3" key="1">
    <citation type="submission" date="2022-12" db="EMBL/GenBank/DDBJ databases">
        <title>Two new species, Stenotrophomonas aracearum and Stenotrophomonas oahuensis, isolated from Anthurium (Araceae family) in Hawaii.</title>
        <authorList>
            <person name="Chunag S.C."/>
            <person name="Dobhal S."/>
            <person name="Alvarez A."/>
            <person name="Arif M."/>
        </authorList>
    </citation>
    <scope>NUCLEOTIDE SEQUENCE [LARGE SCALE GENOMIC DNA]</scope>
    <source>
        <strain evidence="2 3">A5588</strain>
    </source>
</reference>
<dbReference type="SUPFAM" id="SSF55781">
    <property type="entry name" value="GAF domain-like"/>
    <property type="match status" value="1"/>
</dbReference>
<dbReference type="RefSeq" id="WP_311183956.1">
    <property type="nucleotide sequence ID" value="NZ_CP115543.1"/>
</dbReference>
<gene>
    <name evidence="2" type="ORF">PDM28_04640</name>
</gene>
<dbReference type="PANTHER" id="PTHR43102">
    <property type="entry name" value="SLR1143 PROTEIN"/>
    <property type="match status" value="1"/>
</dbReference>
<proteinExistence type="predicted"/>
<dbReference type="EMBL" id="CP115543">
    <property type="protein sequence ID" value="WNH49610.1"/>
    <property type="molecule type" value="Genomic_DNA"/>
</dbReference>
<name>A0ABY9YGK5_9GAMM</name>
<evidence type="ECO:0000313" key="2">
    <source>
        <dbReference type="EMBL" id="WNH49610.1"/>
    </source>
</evidence>
<organism evidence="2 3">
    <name type="scientific">Stenotrophomonas aracearum</name>
    <dbReference type="NCBI Taxonomy" id="3003272"/>
    <lineage>
        <taxon>Bacteria</taxon>
        <taxon>Pseudomonadati</taxon>
        <taxon>Pseudomonadota</taxon>
        <taxon>Gammaproteobacteria</taxon>
        <taxon>Lysobacterales</taxon>
        <taxon>Lysobacteraceae</taxon>
        <taxon>Stenotrophomonas</taxon>
    </lineage>
</organism>
<evidence type="ECO:0000259" key="1">
    <source>
        <dbReference type="Pfam" id="PF01590"/>
    </source>
</evidence>
<sequence length="139" mass="15200">MIEAERLSTLNSLRILDSDPEPFFDALTQAARTMTGMPIALISLVDGDRQWFKSETGLSGVQEPPRAISFCTWAVQSDVLFEVEDAIENPRFANNPLVVGPPFVRHYVGAPISAKGESVGTLCLSALSREKSPKRTPKP</sequence>
<dbReference type="PANTHER" id="PTHR43102:SF2">
    <property type="entry name" value="GAF DOMAIN-CONTAINING PROTEIN"/>
    <property type="match status" value="1"/>
</dbReference>
<evidence type="ECO:0000313" key="3">
    <source>
        <dbReference type="Proteomes" id="UP001305421"/>
    </source>
</evidence>
<protein>
    <submittedName>
        <fullName evidence="2">GAF domain-containing protein</fullName>
    </submittedName>
</protein>